<gene>
    <name evidence="9" type="ORF">C7R54_07685</name>
</gene>
<keyword evidence="6" id="KW-0472">Membrane</keyword>
<dbReference type="InterPro" id="IPR003399">
    <property type="entry name" value="Mce/MlaD"/>
</dbReference>
<evidence type="ECO:0000256" key="2">
    <source>
        <dbReference type="ARBA" id="ARBA00022475"/>
    </source>
</evidence>
<organism evidence="9 10">
    <name type="scientific">Achromobacter aloeverae</name>
    <dbReference type="NCBI Taxonomy" id="1750518"/>
    <lineage>
        <taxon>Bacteria</taxon>
        <taxon>Pseudomonadati</taxon>
        <taxon>Pseudomonadota</taxon>
        <taxon>Betaproteobacteria</taxon>
        <taxon>Burkholderiales</taxon>
        <taxon>Alcaligenaceae</taxon>
        <taxon>Achromobacter</taxon>
    </lineage>
</organism>
<evidence type="ECO:0000256" key="6">
    <source>
        <dbReference type="ARBA" id="ARBA00023136"/>
    </source>
</evidence>
<dbReference type="InterPro" id="IPR051800">
    <property type="entry name" value="PqiA-PqiB_transport"/>
</dbReference>
<dbReference type="GO" id="GO:0005886">
    <property type="term" value="C:plasma membrane"/>
    <property type="evidence" value="ECO:0007669"/>
    <property type="project" value="UniProtKB-SubCell"/>
</dbReference>
<evidence type="ECO:0000256" key="7">
    <source>
        <dbReference type="SAM" id="MobiDB-lite"/>
    </source>
</evidence>
<name>A0A4Q1HN73_9BURK</name>
<dbReference type="AlphaFoldDB" id="A0A4Q1HN73"/>
<dbReference type="Pfam" id="PF02470">
    <property type="entry name" value="MlaD"/>
    <property type="match status" value="1"/>
</dbReference>
<evidence type="ECO:0000313" key="10">
    <source>
        <dbReference type="Proteomes" id="UP000290849"/>
    </source>
</evidence>
<feature type="domain" description="Mce/MlaD" evidence="8">
    <location>
        <begin position="117"/>
        <end position="226"/>
    </location>
</feature>
<feature type="compositionally biased region" description="Low complexity" evidence="7">
    <location>
        <begin position="71"/>
        <end position="84"/>
    </location>
</feature>
<keyword evidence="3" id="KW-0997">Cell inner membrane</keyword>
<comment type="subcellular location">
    <subcellularLocation>
        <location evidence="1">Cell inner membrane</location>
    </subcellularLocation>
</comment>
<reference evidence="9 10" key="1">
    <citation type="journal article" date="2017" name="Int. J. Syst. Evol. Microbiol.">
        <title>Achromobacter aloeverae sp. nov., isolated from the root of Aloe vera (L.) Burm.f.</title>
        <authorList>
            <person name="Kuncharoen N."/>
            <person name="Muramatsu Y."/>
            <person name="Shibata C."/>
            <person name="Kamakura Y."/>
            <person name="Nakagawa Y."/>
            <person name="Tanasupawat S."/>
        </authorList>
    </citation>
    <scope>NUCLEOTIDE SEQUENCE [LARGE SCALE GENOMIC DNA]</scope>
    <source>
        <strain evidence="9 10">AVA-1</strain>
    </source>
</reference>
<sequence length="374" mass="39517">MDDAAIGASPGAGATPQNAPAGAQGNTPGNAPGTAQGNAPGTAQGKALDNAAGQQQPGATTPRSPQQAIQPPGSSGAPSRPSPAVQGSGKIAKADSVFTLYGSEATAKATPDGEPFPIRMRFDQSIRGLSVGAPVDFNGIVLGQIDAINMDFDTTKKRFYAVVEANLYPQRLGSVFERVRDYAVREEGENPAHPGGRLLGSMIQHGLRAQLRTSNLLTGQLYVALDVFPNQPPVTFHWDGIGRADIPTTQGNLDQLQQQISNIVSKIEKIPFDKIGNELNATLTSASRLMNKLDKQVAPEAQAMIKQASKSLNDISNMLSSDNGVLANSDRAIQELTRAARSLRVLSDFLQANPEALLRGRGDDPIPGRNQTRK</sequence>
<protein>
    <recommendedName>
        <fullName evidence="8">Mce/MlaD domain-containing protein</fullName>
    </recommendedName>
</protein>
<dbReference type="PANTHER" id="PTHR30462">
    <property type="entry name" value="INTERMEMBRANE TRANSPORT PROTEIN PQIB-RELATED"/>
    <property type="match status" value="1"/>
</dbReference>
<evidence type="ECO:0000256" key="3">
    <source>
        <dbReference type="ARBA" id="ARBA00022519"/>
    </source>
</evidence>
<feature type="region of interest" description="Disordered" evidence="7">
    <location>
        <begin position="1"/>
        <end position="89"/>
    </location>
</feature>
<proteinExistence type="predicted"/>
<comment type="caution">
    <text evidence="9">The sequence shown here is derived from an EMBL/GenBank/DDBJ whole genome shotgun (WGS) entry which is preliminary data.</text>
</comment>
<evidence type="ECO:0000256" key="4">
    <source>
        <dbReference type="ARBA" id="ARBA00022692"/>
    </source>
</evidence>
<accession>A0A4Q1HN73</accession>
<evidence type="ECO:0000256" key="5">
    <source>
        <dbReference type="ARBA" id="ARBA00022989"/>
    </source>
</evidence>
<evidence type="ECO:0000259" key="8">
    <source>
        <dbReference type="Pfam" id="PF02470"/>
    </source>
</evidence>
<feature type="compositionally biased region" description="Polar residues" evidence="7">
    <location>
        <begin position="52"/>
        <end position="69"/>
    </location>
</feature>
<keyword evidence="10" id="KW-1185">Reference proteome</keyword>
<feature type="compositionally biased region" description="Polar residues" evidence="7">
    <location>
        <begin position="24"/>
        <end position="41"/>
    </location>
</feature>
<keyword evidence="4" id="KW-0812">Transmembrane</keyword>
<evidence type="ECO:0000313" key="9">
    <source>
        <dbReference type="EMBL" id="RXN91660.1"/>
    </source>
</evidence>
<dbReference type="Proteomes" id="UP000290849">
    <property type="component" value="Unassembled WGS sequence"/>
</dbReference>
<keyword evidence="2" id="KW-1003">Cell membrane</keyword>
<dbReference type="EMBL" id="PYAL01000002">
    <property type="protein sequence ID" value="RXN91660.1"/>
    <property type="molecule type" value="Genomic_DNA"/>
</dbReference>
<keyword evidence="5" id="KW-1133">Transmembrane helix</keyword>
<dbReference type="OrthoDB" id="9806984at2"/>
<dbReference type="PANTHER" id="PTHR30462:SF2">
    <property type="entry name" value="INTERMEMBRANE TRANSPORT PROTEIN PQIB"/>
    <property type="match status" value="1"/>
</dbReference>
<evidence type="ECO:0000256" key="1">
    <source>
        <dbReference type="ARBA" id="ARBA00004533"/>
    </source>
</evidence>